<sequence length="56" mass="6870">MLKISVKLCLQIVKRVRRRYHNLNRLFKRGVPNTPFNLCNLRHVSLEIFFNKRIIY</sequence>
<dbReference type="AlphaFoldDB" id="G7IVS5"/>
<evidence type="ECO:0000313" key="2">
    <source>
        <dbReference type="EnsemblPlants" id="AES68658"/>
    </source>
</evidence>
<dbReference type="Proteomes" id="UP000002051">
    <property type="component" value="Chromosome 3"/>
</dbReference>
<evidence type="ECO:0000313" key="1">
    <source>
        <dbReference type="EMBL" id="AES68658.1"/>
    </source>
</evidence>
<reference evidence="2" key="3">
    <citation type="submission" date="2015-04" db="UniProtKB">
        <authorList>
            <consortium name="EnsemblPlants"/>
        </authorList>
    </citation>
    <scope>IDENTIFICATION</scope>
    <source>
        <strain evidence="2">cv. Jemalong A17</strain>
    </source>
</reference>
<dbReference type="EMBL" id="CM001219">
    <property type="protein sequence ID" value="AES68658.1"/>
    <property type="molecule type" value="Genomic_DNA"/>
</dbReference>
<proteinExistence type="predicted"/>
<reference evidence="1 3" key="2">
    <citation type="journal article" date="2014" name="BMC Genomics">
        <title>An improved genome release (version Mt4.0) for the model legume Medicago truncatula.</title>
        <authorList>
            <person name="Tang H."/>
            <person name="Krishnakumar V."/>
            <person name="Bidwell S."/>
            <person name="Rosen B."/>
            <person name="Chan A."/>
            <person name="Zhou S."/>
            <person name="Gentzbittel L."/>
            <person name="Childs K.L."/>
            <person name="Yandell M."/>
            <person name="Gundlach H."/>
            <person name="Mayer K.F."/>
            <person name="Schwartz D.C."/>
            <person name="Town C.D."/>
        </authorList>
    </citation>
    <scope>GENOME REANNOTATION</scope>
    <source>
        <strain evidence="2 3">cv. Jemalong A17</strain>
    </source>
</reference>
<protein>
    <submittedName>
        <fullName evidence="1 2">Uncharacterized protein</fullName>
    </submittedName>
</protein>
<evidence type="ECO:0000313" key="3">
    <source>
        <dbReference type="Proteomes" id="UP000002051"/>
    </source>
</evidence>
<dbReference type="HOGENOM" id="CLU_3017249_0_0_1"/>
<accession>G7IVS5</accession>
<reference evidence="1 3" key="1">
    <citation type="journal article" date="2011" name="Nature">
        <title>The Medicago genome provides insight into the evolution of rhizobial symbioses.</title>
        <authorList>
            <person name="Young N.D."/>
            <person name="Debelle F."/>
            <person name="Oldroyd G.E."/>
            <person name="Geurts R."/>
            <person name="Cannon S.B."/>
            <person name="Udvardi M.K."/>
            <person name="Benedito V.A."/>
            <person name="Mayer K.F."/>
            <person name="Gouzy J."/>
            <person name="Schoof H."/>
            <person name="Van de Peer Y."/>
            <person name="Proost S."/>
            <person name="Cook D.R."/>
            <person name="Meyers B.C."/>
            <person name="Spannagl M."/>
            <person name="Cheung F."/>
            <person name="De Mita S."/>
            <person name="Krishnakumar V."/>
            <person name="Gundlach H."/>
            <person name="Zhou S."/>
            <person name="Mudge J."/>
            <person name="Bharti A.K."/>
            <person name="Murray J.D."/>
            <person name="Naoumkina M.A."/>
            <person name="Rosen B."/>
            <person name="Silverstein K.A."/>
            <person name="Tang H."/>
            <person name="Rombauts S."/>
            <person name="Zhao P.X."/>
            <person name="Zhou P."/>
            <person name="Barbe V."/>
            <person name="Bardou P."/>
            <person name="Bechner M."/>
            <person name="Bellec A."/>
            <person name="Berger A."/>
            <person name="Berges H."/>
            <person name="Bidwell S."/>
            <person name="Bisseling T."/>
            <person name="Choisne N."/>
            <person name="Couloux A."/>
            <person name="Denny R."/>
            <person name="Deshpande S."/>
            <person name="Dai X."/>
            <person name="Doyle J.J."/>
            <person name="Dudez A.M."/>
            <person name="Farmer A.D."/>
            <person name="Fouteau S."/>
            <person name="Franken C."/>
            <person name="Gibelin C."/>
            <person name="Gish J."/>
            <person name="Goldstein S."/>
            <person name="Gonzalez A.J."/>
            <person name="Green P.J."/>
            <person name="Hallab A."/>
            <person name="Hartog M."/>
            <person name="Hua A."/>
            <person name="Humphray S.J."/>
            <person name="Jeong D.H."/>
            <person name="Jing Y."/>
            <person name="Jocker A."/>
            <person name="Kenton S.M."/>
            <person name="Kim D.J."/>
            <person name="Klee K."/>
            <person name="Lai H."/>
            <person name="Lang C."/>
            <person name="Lin S."/>
            <person name="Macmil S.L."/>
            <person name="Magdelenat G."/>
            <person name="Matthews L."/>
            <person name="McCorrison J."/>
            <person name="Monaghan E.L."/>
            <person name="Mun J.H."/>
            <person name="Najar F.Z."/>
            <person name="Nicholson C."/>
            <person name="Noirot C."/>
            <person name="O'Bleness M."/>
            <person name="Paule C.R."/>
            <person name="Poulain J."/>
            <person name="Prion F."/>
            <person name="Qin B."/>
            <person name="Qu C."/>
            <person name="Retzel E.F."/>
            <person name="Riddle C."/>
            <person name="Sallet E."/>
            <person name="Samain S."/>
            <person name="Samson N."/>
            <person name="Sanders I."/>
            <person name="Saurat O."/>
            <person name="Scarpelli C."/>
            <person name="Schiex T."/>
            <person name="Segurens B."/>
            <person name="Severin A.J."/>
            <person name="Sherrier D.J."/>
            <person name="Shi R."/>
            <person name="Sims S."/>
            <person name="Singer S.R."/>
            <person name="Sinharoy S."/>
            <person name="Sterck L."/>
            <person name="Viollet A."/>
            <person name="Wang B.B."/>
            <person name="Wang K."/>
            <person name="Wang M."/>
            <person name="Wang X."/>
            <person name="Warfsmann J."/>
            <person name="Weissenbach J."/>
            <person name="White D.D."/>
            <person name="White J.D."/>
            <person name="Wiley G.B."/>
            <person name="Wincker P."/>
            <person name="Xing Y."/>
            <person name="Yang L."/>
            <person name="Yao Z."/>
            <person name="Ying F."/>
            <person name="Zhai J."/>
            <person name="Zhou L."/>
            <person name="Zuber A."/>
            <person name="Denarie J."/>
            <person name="Dixon R.A."/>
            <person name="May G.D."/>
            <person name="Schwartz D.C."/>
            <person name="Rogers J."/>
            <person name="Quetier F."/>
            <person name="Town C.D."/>
            <person name="Roe B.A."/>
        </authorList>
    </citation>
    <scope>NUCLEOTIDE SEQUENCE [LARGE SCALE GENOMIC DNA]</scope>
    <source>
        <strain evidence="1">A17</strain>
        <strain evidence="2 3">cv. Jemalong A17</strain>
    </source>
</reference>
<gene>
    <name evidence="1" type="ordered locus">MTR_3g011250</name>
</gene>
<organism evidence="1 3">
    <name type="scientific">Medicago truncatula</name>
    <name type="common">Barrel medic</name>
    <name type="synonym">Medicago tribuloides</name>
    <dbReference type="NCBI Taxonomy" id="3880"/>
    <lineage>
        <taxon>Eukaryota</taxon>
        <taxon>Viridiplantae</taxon>
        <taxon>Streptophyta</taxon>
        <taxon>Embryophyta</taxon>
        <taxon>Tracheophyta</taxon>
        <taxon>Spermatophyta</taxon>
        <taxon>Magnoliopsida</taxon>
        <taxon>eudicotyledons</taxon>
        <taxon>Gunneridae</taxon>
        <taxon>Pentapetalae</taxon>
        <taxon>rosids</taxon>
        <taxon>fabids</taxon>
        <taxon>Fabales</taxon>
        <taxon>Fabaceae</taxon>
        <taxon>Papilionoideae</taxon>
        <taxon>50 kb inversion clade</taxon>
        <taxon>NPAAA clade</taxon>
        <taxon>Hologalegina</taxon>
        <taxon>IRL clade</taxon>
        <taxon>Trifolieae</taxon>
        <taxon>Medicago</taxon>
    </lineage>
</organism>
<keyword evidence="3" id="KW-1185">Reference proteome</keyword>
<name>G7IVS5_MEDTR</name>
<dbReference type="EnsemblPlants" id="AES68658">
    <property type="protein sequence ID" value="AES68658"/>
    <property type="gene ID" value="MTR_3g011250"/>
</dbReference>
<dbReference type="PaxDb" id="3880-AES68658"/>